<feature type="region of interest" description="Disordered" evidence="1">
    <location>
        <begin position="775"/>
        <end position="795"/>
    </location>
</feature>
<feature type="domain" description="DUF6535" evidence="3">
    <location>
        <begin position="66"/>
        <end position="240"/>
    </location>
</feature>
<feature type="transmembrane region" description="Helical" evidence="2">
    <location>
        <begin position="220"/>
        <end position="240"/>
    </location>
</feature>
<proteinExistence type="predicted"/>
<evidence type="ECO:0000256" key="1">
    <source>
        <dbReference type="SAM" id="MobiDB-lite"/>
    </source>
</evidence>
<keyword evidence="2" id="KW-0472">Membrane</keyword>
<dbReference type="KEGG" id="scm:SCHCO_02692381"/>
<feature type="transmembrane region" description="Helical" evidence="2">
    <location>
        <begin position="247"/>
        <end position="273"/>
    </location>
</feature>
<evidence type="ECO:0000259" key="3">
    <source>
        <dbReference type="Pfam" id="PF20153"/>
    </source>
</evidence>
<dbReference type="VEuPathDB" id="FungiDB:SCHCODRAFT_02692381"/>
<dbReference type="Pfam" id="PF20153">
    <property type="entry name" value="DUF6535"/>
    <property type="match status" value="1"/>
</dbReference>
<feature type="transmembrane region" description="Helical" evidence="2">
    <location>
        <begin position="161"/>
        <end position="180"/>
    </location>
</feature>
<dbReference type="OrthoDB" id="3221808at2759"/>
<dbReference type="EMBL" id="GL377311">
    <property type="protein sequence ID" value="EFI93452.1"/>
    <property type="molecule type" value="Genomic_DNA"/>
</dbReference>
<gene>
    <name evidence="4" type="ORF">SCHCODRAFT_112682</name>
</gene>
<dbReference type="InParanoid" id="D8QFP7"/>
<evidence type="ECO:0000256" key="2">
    <source>
        <dbReference type="SAM" id="Phobius"/>
    </source>
</evidence>
<dbReference type="Proteomes" id="UP000007431">
    <property type="component" value="Unassembled WGS sequence"/>
</dbReference>
<dbReference type="AlphaFoldDB" id="D8QFP7"/>
<dbReference type="InterPro" id="IPR045338">
    <property type="entry name" value="DUF6535"/>
</dbReference>
<feature type="region of interest" description="Disordered" evidence="1">
    <location>
        <begin position="1"/>
        <end position="60"/>
    </location>
</feature>
<organism evidence="5">
    <name type="scientific">Schizophyllum commune (strain H4-8 / FGSC 9210)</name>
    <name type="common">Split gill fungus</name>
    <dbReference type="NCBI Taxonomy" id="578458"/>
    <lineage>
        <taxon>Eukaryota</taxon>
        <taxon>Fungi</taxon>
        <taxon>Dikarya</taxon>
        <taxon>Basidiomycota</taxon>
        <taxon>Agaricomycotina</taxon>
        <taxon>Agaricomycetes</taxon>
        <taxon>Agaricomycetidae</taxon>
        <taxon>Agaricales</taxon>
        <taxon>Schizophyllaceae</taxon>
        <taxon>Schizophyllum</taxon>
    </lineage>
</organism>
<dbReference type="HOGENOM" id="CLU_338350_0_0_1"/>
<evidence type="ECO:0000313" key="4">
    <source>
        <dbReference type="EMBL" id="EFI93452.1"/>
    </source>
</evidence>
<keyword evidence="2" id="KW-0812">Transmembrane</keyword>
<protein>
    <recommendedName>
        <fullName evidence="3">DUF6535 domain-containing protein</fullName>
    </recommendedName>
</protein>
<keyword evidence="5" id="KW-1185">Reference proteome</keyword>
<feature type="non-terminal residue" evidence="4">
    <location>
        <position position="841"/>
    </location>
</feature>
<accession>D8QFP7</accession>
<name>D8QFP7_SCHCM</name>
<keyword evidence="2" id="KW-1133">Transmembrane helix</keyword>
<sequence>MSSQGQGTTHHRGRRPRATETNISERSSEQSRGSRPWRRRSSPVGSDSDTAADPQDDEAGPNAHVWRVYLDESVRLDEDMLQGYRESLDVHIIFAALFSAVVTAFVVQATQSLQPNYGRITSTLLLELIALQRARSPNDVPPAEISLDNAIRSRKDIAVNALFYASLALSLSTTLVAVLLKQWLMEYSKAPPGSPRDRALIRQLRYNALNAWRVPDIVDIIPALLHASLGLFLVGLVLFVCGQSELVFYIVLLLTSLTSAFYMFTSIISLGIWTCPYRTSAITAIRKLLGSSYRQLETEAICLNRAQGMSVSLMHDSLVWLWQHTLNTDVQSLVLNTYSGIPVIDDAFKDDELHKTMAYDRYSELSAAVGLNEAPVPEDLDWVQVKRLVHAVDVLSHQSAWEDNGRILSHLIRLRVRQRMTMPVWLIRAATNALRTNIHQVQDKNLARSAFVFRASAQWNVVFRTLRLLCLLSDKRTYAAMSASDLDSFLQDNPSLPTVTLPSCSMDDRLSKQLALLSSILSLCDETFHQISCSLAAIGIQTTDFSRTQKARTVLLTIYNHGLFTVINNILPVLSLVDKFSLHFHIHEVVHSFTKLSLDLDANGTDVLDPFRDRTTMTCLIKLCNELCGIGGHDLKEQHKSFLKELRRLRHRLPETAYRQAFSDSALAVQAGNASRIGASICVHQISQYRALRRFQLDVIQGDDDPKHTLYCYVTVHWLAARNIAPLKVGGDLIFGPYAIPFSSLDDTYPRGRVHGSPRQSIRTGDWQAAWRIESPERKSESSPNHASGQGARVNCPSARYVPTRRLMNTVTDEELEMAERGQAARREVTHAVGNLRFVYM</sequence>
<feature type="transmembrane region" description="Helical" evidence="2">
    <location>
        <begin position="90"/>
        <end position="109"/>
    </location>
</feature>
<dbReference type="GeneID" id="9591837"/>
<evidence type="ECO:0000313" key="5">
    <source>
        <dbReference type="Proteomes" id="UP000007431"/>
    </source>
</evidence>
<reference evidence="4 5" key="1">
    <citation type="journal article" date="2010" name="Nat. Biotechnol.">
        <title>Genome sequence of the model mushroom Schizophyllum commune.</title>
        <authorList>
            <person name="Ohm R.A."/>
            <person name="de Jong J.F."/>
            <person name="Lugones L.G."/>
            <person name="Aerts A."/>
            <person name="Kothe E."/>
            <person name="Stajich J.E."/>
            <person name="de Vries R.P."/>
            <person name="Record E."/>
            <person name="Levasseur A."/>
            <person name="Baker S.E."/>
            <person name="Bartholomew K.A."/>
            <person name="Coutinho P.M."/>
            <person name="Erdmann S."/>
            <person name="Fowler T.J."/>
            <person name="Gathman A.C."/>
            <person name="Lombard V."/>
            <person name="Henrissat B."/>
            <person name="Knabe N."/>
            <person name="Kuees U."/>
            <person name="Lilly W.W."/>
            <person name="Lindquist E."/>
            <person name="Lucas S."/>
            <person name="Magnuson J.K."/>
            <person name="Piumi F."/>
            <person name="Raudaskoski M."/>
            <person name="Salamov A."/>
            <person name="Schmutz J."/>
            <person name="Schwarze F.W.M.R."/>
            <person name="vanKuyk P.A."/>
            <person name="Horton J.S."/>
            <person name="Grigoriev I.V."/>
            <person name="Woesten H.A.B."/>
        </authorList>
    </citation>
    <scope>NUCLEOTIDE SEQUENCE [LARGE SCALE GENOMIC DNA]</scope>
    <source>
        <strain evidence="5">H4-8 / FGSC 9210</strain>
    </source>
</reference>
<dbReference type="RefSeq" id="XP_003028355.1">
    <property type="nucleotide sequence ID" value="XM_003028309.1"/>
</dbReference>